<evidence type="ECO:0000313" key="2">
    <source>
        <dbReference type="Proteomes" id="UP000663923"/>
    </source>
</evidence>
<proteinExistence type="predicted"/>
<dbReference type="Proteomes" id="UP000663923">
    <property type="component" value="Chromosome"/>
</dbReference>
<protein>
    <submittedName>
        <fullName evidence="1">Uncharacterized protein</fullName>
    </submittedName>
</protein>
<organism evidence="1 2">
    <name type="scientific">Parasphingorhabdus cellanae</name>
    <dbReference type="NCBI Taxonomy" id="2806553"/>
    <lineage>
        <taxon>Bacteria</taxon>
        <taxon>Pseudomonadati</taxon>
        <taxon>Pseudomonadota</taxon>
        <taxon>Alphaproteobacteria</taxon>
        <taxon>Sphingomonadales</taxon>
        <taxon>Sphingomonadaceae</taxon>
        <taxon>Parasphingorhabdus</taxon>
    </lineage>
</organism>
<evidence type="ECO:0000313" key="1">
    <source>
        <dbReference type="EMBL" id="QTD56803.1"/>
    </source>
</evidence>
<dbReference type="EMBL" id="CP071794">
    <property type="protein sequence ID" value="QTD56803.1"/>
    <property type="molecule type" value="Genomic_DNA"/>
</dbReference>
<sequence length="153" mass="17295">MYEYVDRPIQQLDYPSRFFVWSMRQWVFANMNKRCPCSTLGPAFTKWKMLEALPDFSMAMAYLNESAQQQLVFGQPCCAVVHEIEAILLAVHRETLSGNGTAARGISEQLIASEAVMGFMIALQRYCDHAAVSPLSLAHLPITTEPHRVSKNR</sequence>
<name>A0ABX7T9N4_9SPHN</name>
<keyword evidence="2" id="KW-1185">Reference proteome</keyword>
<accession>A0ABX7T9N4</accession>
<dbReference type="RefSeq" id="WP_207988787.1">
    <property type="nucleotide sequence ID" value="NZ_CP071794.1"/>
</dbReference>
<reference evidence="1 2" key="1">
    <citation type="submission" date="2021-03" db="EMBL/GenBank/DDBJ databases">
        <title>Complete genome of Parasphingorhabdus_sp.JHSY0214.</title>
        <authorList>
            <person name="Yoo J.H."/>
            <person name="Bae J.W."/>
        </authorList>
    </citation>
    <scope>NUCLEOTIDE SEQUENCE [LARGE SCALE GENOMIC DNA]</scope>
    <source>
        <strain evidence="1 2">JHSY0214</strain>
    </source>
</reference>
<gene>
    <name evidence="1" type="ORF">J4G78_04300</name>
</gene>